<dbReference type="InterPro" id="IPR045051">
    <property type="entry name" value="SBT"/>
</dbReference>
<dbReference type="PANTHER" id="PTHR10795">
    <property type="entry name" value="PROPROTEIN CONVERTASE SUBTILISIN/KEXIN"/>
    <property type="match status" value="1"/>
</dbReference>
<dbReference type="PRINTS" id="PR00723">
    <property type="entry name" value="SUBTILISIN"/>
</dbReference>
<dbReference type="Pfam" id="PF05922">
    <property type="entry name" value="Inhibitor_I9"/>
    <property type="match status" value="1"/>
</dbReference>
<dbReference type="Gene3D" id="3.50.30.30">
    <property type="match status" value="1"/>
</dbReference>
<keyword evidence="13" id="KW-1185">Reference proteome</keyword>
<organism evidence="12 13">
    <name type="scientific">Taxus chinensis</name>
    <name type="common">Chinese yew</name>
    <name type="synonym">Taxus wallichiana var. chinensis</name>
    <dbReference type="NCBI Taxonomy" id="29808"/>
    <lineage>
        <taxon>Eukaryota</taxon>
        <taxon>Viridiplantae</taxon>
        <taxon>Streptophyta</taxon>
        <taxon>Embryophyta</taxon>
        <taxon>Tracheophyta</taxon>
        <taxon>Spermatophyta</taxon>
        <taxon>Pinopsida</taxon>
        <taxon>Pinidae</taxon>
        <taxon>Conifers II</taxon>
        <taxon>Cupressales</taxon>
        <taxon>Taxaceae</taxon>
        <taxon>Taxus</taxon>
    </lineage>
</organism>
<reference evidence="12 13" key="1">
    <citation type="journal article" date="2021" name="Nat. Plants">
        <title>The Taxus genome provides insights into paclitaxel biosynthesis.</title>
        <authorList>
            <person name="Xiong X."/>
            <person name="Gou J."/>
            <person name="Liao Q."/>
            <person name="Li Y."/>
            <person name="Zhou Q."/>
            <person name="Bi G."/>
            <person name="Li C."/>
            <person name="Du R."/>
            <person name="Wang X."/>
            <person name="Sun T."/>
            <person name="Guo L."/>
            <person name="Liang H."/>
            <person name="Lu P."/>
            <person name="Wu Y."/>
            <person name="Zhang Z."/>
            <person name="Ro D.K."/>
            <person name="Shang Y."/>
            <person name="Huang S."/>
            <person name="Yan J."/>
        </authorList>
    </citation>
    <scope>NUCLEOTIDE SEQUENCE [LARGE SCALE GENOMIC DNA]</scope>
    <source>
        <strain evidence="12">Ta-2019</strain>
    </source>
</reference>
<protein>
    <recommendedName>
        <fullName evidence="14">Subtilisin-like protease SBT1.7</fullName>
    </recommendedName>
</protein>
<dbReference type="InterPro" id="IPR015500">
    <property type="entry name" value="Peptidase_S8_subtilisin-rel"/>
</dbReference>
<keyword evidence="5" id="KW-0720">Serine protease</keyword>
<accession>A0AA38LRG7</accession>
<comment type="similarity">
    <text evidence="1 7">Belongs to the peptidase S8 family.</text>
</comment>
<dbReference type="FunFam" id="3.50.30.30:FF:000005">
    <property type="entry name" value="subtilisin-like protease SBT1.5"/>
    <property type="match status" value="1"/>
</dbReference>
<comment type="caution">
    <text evidence="12">The sequence shown here is derived from an EMBL/GenBank/DDBJ whole genome shotgun (WGS) entry which is preliminary data.</text>
</comment>
<dbReference type="Gene3D" id="3.30.70.80">
    <property type="entry name" value="Peptidase S8 propeptide/proteinase inhibitor I9"/>
    <property type="match status" value="1"/>
</dbReference>
<dbReference type="Gene3D" id="3.40.50.200">
    <property type="entry name" value="Peptidase S8/S53 domain"/>
    <property type="match status" value="1"/>
</dbReference>
<dbReference type="Pfam" id="PF00082">
    <property type="entry name" value="Peptidase_S8"/>
    <property type="match status" value="1"/>
</dbReference>
<dbReference type="CDD" id="cd04852">
    <property type="entry name" value="Peptidases_S8_3"/>
    <property type="match status" value="1"/>
</dbReference>
<dbReference type="Pfam" id="PF02225">
    <property type="entry name" value="PA"/>
    <property type="match status" value="1"/>
</dbReference>
<dbReference type="SUPFAM" id="SSF52025">
    <property type="entry name" value="PA domain"/>
    <property type="match status" value="1"/>
</dbReference>
<dbReference type="InterPro" id="IPR034197">
    <property type="entry name" value="Peptidases_S8_3"/>
</dbReference>
<gene>
    <name evidence="12" type="ORF">KI387_043701</name>
</gene>
<evidence type="ECO:0000313" key="13">
    <source>
        <dbReference type="Proteomes" id="UP000824469"/>
    </source>
</evidence>
<dbReference type="AlphaFoldDB" id="A0AA38LRG7"/>
<keyword evidence="2" id="KW-0645">Protease</keyword>
<dbReference type="SUPFAM" id="SSF52743">
    <property type="entry name" value="Subtilisin-like"/>
    <property type="match status" value="1"/>
</dbReference>
<keyword evidence="6" id="KW-0325">Glycoprotein</keyword>
<dbReference type="PROSITE" id="PS51892">
    <property type="entry name" value="SUBTILASE"/>
    <property type="match status" value="1"/>
</dbReference>
<comment type="caution">
    <text evidence="7">Lacks conserved residue(s) required for the propagation of feature annotation.</text>
</comment>
<evidence type="ECO:0000256" key="2">
    <source>
        <dbReference type="ARBA" id="ARBA00022670"/>
    </source>
</evidence>
<dbReference type="Proteomes" id="UP000824469">
    <property type="component" value="Unassembled WGS sequence"/>
</dbReference>
<evidence type="ECO:0000259" key="11">
    <source>
        <dbReference type="Pfam" id="PF05922"/>
    </source>
</evidence>
<dbReference type="GO" id="GO:0004252">
    <property type="term" value="F:serine-type endopeptidase activity"/>
    <property type="evidence" value="ECO:0007669"/>
    <property type="project" value="InterPro"/>
</dbReference>
<evidence type="ECO:0000256" key="8">
    <source>
        <dbReference type="SAM" id="MobiDB-lite"/>
    </source>
</evidence>
<feature type="domain" description="Inhibitor I9" evidence="11">
    <location>
        <begin position="93"/>
        <end position="138"/>
    </location>
</feature>
<dbReference type="InterPro" id="IPR037045">
    <property type="entry name" value="S8pro/Inhibitor_I9_sf"/>
</dbReference>
<evidence type="ECO:0000256" key="4">
    <source>
        <dbReference type="ARBA" id="ARBA00022801"/>
    </source>
</evidence>
<evidence type="ECO:0000313" key="12">
    <source>
        <dbReference type="EMBL" id="KAH9332120.1"/>
    </source>
</evidence>
<evidence type="ECO:0000259" key="10">
    <source>
        <dbReference type="Pfam" id="PF02225"/>
    </source>
</evidence>
<dbReference type="InterPro" id="IPR003137">
    <property type="entry name" value="PA_domain"/>
</dbReference>
<evidence type="ECO:0000256" key="5">
    <source>
        <dbReference type="ARBA" id="ARBA00022825"/>
    </source>
</evidence>
<evidence type="ECO:0000256" key="3">
    <source>
        <dbReference type="ARBA" id="ARBA00022729"/>
    </source>
</evidence>
<dbReference type="InterPro" id="IPR010259">
    <property type="entry name" value="S8pro/Inhibitor_I9"/>
</dbReference>
<dbReference type="GO" id="GO:0006508">
    <property type="term" value="P:proteolysis"/>
    <property type="evidence" value="ECO:0007669"/>
    <property type="project" value="UniProtKB-KW"/>
</dbReference>
<evidence type="ECO:0008006" key="14">
    <source>
        <dbReference type="Google" id="ProtNLM"/>
    </source>
</evidence>
<evidence type="ECO:0000259" key="9">
    <source>
        <dbReference type="Pfam" id="PF00082"/>
    </source>
</evidence>
<proteinExistence type="inferred from homology"/>
<keyword evidence="4" id="KW-0378">Hydrolase</keyword>
<dbReference type="InterPro" id="IPR000209">
    <property type="entry name" value="Peptidase_S8/S53_dom"/>
</dbReference>
<feature type="domain" description="PA" evidence="10">
    <location>
        <begin position="393"/>
        <end position="474"/>
    </location>
</feature>
<dbReference type="CDD" id="cd02120">
    <property type="entry name" value="PA_subtilisin_like"/>
    <property type="match status" value="1"/>
</dbReference>
<sequence length="516" mass="54988">MPAMPAIGLNVFYVSSNAYIFRTLLSELSNNCATMNQVARTCFLLTMVVLAVTDLVACADEATPTYIVQLEEPDIGFTSLIDRIWWYASFVGGEKSLMYAYNSVITGFAARLTEADVEAMREMTGFVTAYPDAVRSLHNTYSSQFLGLNPAKGLWPSTELGNGVIVGVLDTGVWPESPSFTDHGMPSPPAKWKGVCETAPDFNASNCNNKLIGARVFLKGSGDPNPTPRDKEGHGTHTSSTAAGNHVPDANLFGYANGTASGMASSAHVAVYKVCVESGCFDSDILAGMDQAIEDGVDVLSLSIGGDVIPLYQDGIAMGAFTAIQKGIFVSCSAGNSGPAYFSMENESPWIMTVGASTMDRNFIATVKLGDGTVLYGESLYPSKGQTQPLPLIHVRTESGNLCLNGSLDSSDVAGKMVLCERGTSARVMKGDVVRQAGGAGMILMNDEASGEEIISDPHVLPATLVGYTAGVAIKTYLNSTKIPPRPLILRAPCSAPEMHLPWRRFRREDPALDKQ</sequence>
<evidence type="ECO:0000256" key="6">
    <source>
        <dbReference type="ARBA" id="ARBA00023180"/>
    </source>
</evidence>
<dbReference type="InterPro" id="IPR046450">
    <property type="entry name" value="PA_dom_sf"/>
</dbReference>
<evidence type="ECO:0000256" key="7">
    <source>
        <dbReference type="PROSITE-ProRule" id="PRU01240"/>
    </source>
</evidence>
<evidence type="ECO:0000256" key="1">
    <source>
        <dbReference type="ARBA" id="ARBA00011073"/>
    </source>
</evidence>
<dbReference type="EMBL" id="JAHRHJ020000001">
    <property type="protein sequence ID" value="KAH9332120.1"/>
    <property type="molecule type" value="Genomic_DNA"/>
</dbReference>
<feature type="region of interest" description="Disordered" evidence="8">
    <location>
        <begin position="218"/>
        <end position="245"/>
    </location>
</feature>
<keyword evidence="3" id="KW-0732">Signal</keyword>
<feature type="domain" description="Peptidase S8/S53" evidence="9">
    <location>
        <begin position="161"/>
        <end position="360"/>
    </location>
</feature>
<dbReference type="InterPro" id="IPR036852">
    <property type="entry name" value="Peptidase_S8/S53_dom_sf"/>
</dbReference>
<name>A0AA38LRG7_TAXCH</name>
<dbReference type="OMA" id="NANEDAH"/>